<feature type="domain" description="D-isomer specific 2-hydroxyacid dehydrogenase NAD-binding" evidence="6">
    <location>
        <begin position="108"/>
        <end position="278"/>
    </location>
</feature>
<evidence type="ECO:0000256" key="2">
    <source>
        <dbReference type="ARBA" id="ARBA00023002"/>
    </source>
</evidence>
<dbReference type="AlphaFoldDB" id="A0A2T0X0V1"/>
<dbReference type="Pfam" id="PF02826">
    <property type="entry name" value="2-Hacid_dh_C"/>
    <property type="match status" value="1"/>
</dbReference>
<evidence type="ECO:0000256" key="3">
    <source>
        <dbReference type="ARBA" id="ARBA00023027"/>
    </source>
</evidence>
<protein>
    <submittedName>
        <fullName evidence="7">Gluconate 2-dehydrogenase</fullName>
    </submittedName>
</protein>
<dbReference type="GO" id="GO:0016618">
    <property type="term" value="F:hydroxypyruvate reductase [NAD(P)H] activity"/>
    <property type="evidence" value="ECO:0007669"/>
    <property type="project" value="TreeGrafter"/>
</dbReference>
<dbReference type="SUPFAM" id="SSF51735">
    <property type="entry name" value="NAD(P)-binding Rossmann-fold domains"/>
    <property type="match status" value="1"/>
</dbReference>
<dbReference type="InterPro" id="IPR006140">
    <property type="entry name" value="D-isomer_DH_NAD-bd"/>
</dbReference>
<organism evidence="7 8">
    <name type="scientific">Hasllibacter halocynthiae</name>
    <dbReference type="NCBI Taxonomy" id="595589"/>
    <lineage>
        <taxon>Bacteria</taxon>
        <taxon>Pseudomonadati</taxon>
        <taxon>Pseudomonadota</taxon>
        <taxon>Alphaproteobacteria</taxon>
        <taxon>Rhodobacterales</taxon>
        <taxon>Roseobacteraceae</taxon>
        <taxon>Hasllibacter</taxon>
    </lineage>
</organism>
<dbReference type="PANTHER" id="PTHR10996">
    <property type="entry name" value="2-HYDROXYACID DEHYDROGENASE-RELATED"/>
    <property type="match status" value="1"/>
</dbReference>
<dbReference type="Proteomes" id="UP000238801">
    <property type="component" value="Unassembled WGS sequence"/>
</dbReference>
<dbReference type="GO" id="GO:0030267">
    <property type="term" value="F:glyoxylate reductase (NADPH) activity"/>
    <property type="evidence" value="ECO:0007669"/>
    <property type="project" value="TreeGrafter"/>
</dbReference>
<evidence type="ECO:0000256" key="4">
    <source>
        <dbReference type="RuleBase" id="RU003719"/>
    </source>
</evidence>
<accession>A0A2T0X0V1</accession>
<dbReference type="InterPro" id="IPR036291">
    <property type="entry name" value="NAD(P)-bd_dom_sf"/>
</dbReference>
<name>A0A2T0X0V1_9RHOB</name>
<dbReference type="PANTHER" id="PTHR10996:SF283">
    <property type="entry name" value="GLYOXYLATE_HYDROXYPYRUVATE REDUCTASE B"/>
    <property type="match status" value="1"/>
</dbReference>
<comment type="similarity">
    <text evidence="1 4">Belongs to the D-isomer specific 2-hydroxyacid dehydrogenase family.</text>
</comment>
<keyword evidence="2 4" id="KW-0560">Oxidoreductase</keyword>
<dbReference type="PROSITE" id="PS00671">
    <property type="entry name" value="D_2_HYDROXYACID_DH_3"/>
    <property type="match status" value="1"/>
</dbReference>
<keyword evidence="8" id="KW-1185">Reference proteome</keyword>
<gene>
    <name evidence="7" type="ORF">BCF33_1425</name>
</gene>
<dbReference type="GO" id="GO:0051287">
    <property type="term" value="F:NAD binding"/>
    <property type="evidence" value="ECO:0007669"/>
    <property type="project" value="InterPro"/>
</dbReference>
<keyword evidence="3" id="KW-0520">NAD</keyword>
<dbReference type="FunFam" id="3.40.50.720:FF:000203">
    <property type="entry name" value="D-3-phosphoglycerate dehydrogenase (SerA)"/>
    <property type="match status" value="1"/>
</dbReference>
<dbReference type="GO" id="GO:0005829">
    <property type="term" value="C:cytosol"/>
    <property type="evidence" value="ECO:0007669"/>
    <property type="project" value="TreeGrafter"/>
</dbReference>
<dbReference type="PROSITE" id="PS00065">
    <property type="entry name" value="D_2_HYDROXYACID_DH_1"/>
    <property type="match status" value="1"/>
</dbReference>
<proteinExistence type="inferred from homology"/>
<dbReference type="Gene3D" id="3.40.50.720">
    <property type="entry name" value="NAD(P)-binding Rossmann-like Domain"/>
    <property type="match status" value="2"/>
</dbReference>
<dbReference type="InterPro" id="IPR050223">
    <property type="entry name" value="D-isomer_2-hydroxyacid_DH"/>
</dbReference>
<comment type="caution">
    <text evidence="7">The sequence shown here is derived from an EMBL/GenBank/DDBJ whole genome shotgun (WGS) entry which is preliminary data.</text>
</comment>
<sequence>MLRVLATREFPPGCMRDAAAAFDLTVRDEALTPAAAREALEGFDAVWTTIGDDWSARAFDGAPHRCRLLANFGVGWNHIDGEAARAAGVMVTNTPDATTEPTADVALLLMLMTARKAGAGERLVRAGEWTGWGPGAASMGMHLGGRTLGIVGLGRIGKALARRARAIGMDVIHFNRSRTGEAGQVELSELMARADVVACCVPGAPSTHHLIGAAELAAMRPDAILVNVSRGDVVDEGALIAALEAGRIGGAGLDVYENEPEIPAALMREDTVLLPHIGTAAPEVREAMGGMAVANLLALAKGRELPDRVA</sequence>
<feature type="domain" description="D-isomer specific 2-hydroxyacid dehydrogenase catalytic" evidence="5">
    <location>
        <begin position="16"/>
        <end position="309"/>
    </location>
</feature>
<dbReference type="Pfam" id="PF00389">
    <property type="entry name" value="2-Hacid_dh"/>
    <property type="match status" value="1"/>
</dbReference>
<evidence type="ECO:0000256" key="1">
    <source>
        <dbReference type="ARBA" id="ARBA00005854"/>
    </source>
</evidence>
<dbReference type="InterPro" id="IPR029753">
    <property type="entry name" value="D-isomer_DH_CS"/>
</dbReference>
<evidence type="ECO:0000313" key="8">
    <source>
        <dbReference type="Proteomes" id="UP000238801"/>
    </source>
</evidence>
<dbReference type="InterPro" id="IPR029752">
    <property type="entry name" value="D-isomer_DH_CS1"/>
</dbReference>
<dbReference type="SUPFAM" id="SSF52283">
    <property type="entry name" value="Formate/glycerate dehydrogenase catalytic domain-like"/>
    <property type="match status" value="1"/>
</dbReference>
<dbReference type="InterPro" id="IPR006139">
    <property type="entry name" value="D-isomer_2_OHA_DH_cat_dom"/>
</dbReference>
<reference evidence="7 8" key="1">
    <citation type="submission" date="2018-03" db="EMBL/GenBank/DDBJ databases">
        <title>Genomic Encyclopedia of Archaeal and Bacterial Type Strains, Phase II (KMG-II): from individual species to whole genera.</title>
        <authorList>
            <person name="Goeker M."/>
        </authorList>
    </citation>
    <scope>NUCLEOTIDE SEQUENCE [LARGE SCALE GENOMIC DNA]</scope>
    <source>
        <strain evidence="7 8">DSM 29318</strain>
    </source>
</reference>
<evidence type="ECO:0000259" key="5">
    <source>
        <dbReference type="Pfam" id="PF00389"/>
    </source>
</evidence>
<dbReference type="EMBL" id="PVTT01000002">
    <property type="protein sequence ID" value="PRY92576.1"/>
    <property type="molecule type" value="Genomic_DNA"/>
</dbReference>
<evidence type="ECO:0000259" key="6">
    <source>
        <dbReference type="Pfam" id="PF02826"/>
    </source>
</evidence>
<evidence type="ECO:0000313" key="7">
    <source>
        <dbReference type="EMBL" id="PRY92576.1"/>
    </source>
</evidence>
<dbReference type="CDD" id="cd05301">
    <property type="entry name" value="GDH"/>
    <property type="match status" value="1"/>
</dbReference>